<dbReference type="AlphaFoldDB" id="A0AAQ3WJ27"/>
<sequence length="255" mass="28969">MVPTLLIPMEPGTLPRRSRRLAGAEPCSPSPVVNLFQKRVMRSLGFGREEKITPKMQDEYCLLFEHELSDTHLAALTALFGWAASNRVQLDSKKLLLLQEVRDIRALCNGPWLIAGDFNLIYQATDKNNTNLDKAMMGRFRRLLDDLEIKEIPLVGRKYTWSNERSSLTLVRLDRAFCYMGWEEVFKDSVLQGSASVVSDHCPLILGLNINISGKRHFQLQSFWTKIPGFIEALQQNWEAPVASACAVECLFLKL</sequence>
<reference evidence="2 3" key="1">
    <citation type="submission" date="2024-02" db="EMBL/GenBank/DDBJ databases">
        <title>High-quality chromosome-scale genome assembly of Pensacola bahiagrass (Paspalum notatum Flugge var. saurae).</title>
        <authorList>
            <person name="Vega J.M."/>
            <person name="Podio M."/>
            <person name="Orjuela J."/>
            <person name="Siena L.A."/>
            <person name="Pessino S.C."/>
            <person name="Combes M.C."/>
            <person name="Mariac C."/>
            <person name="Albertini E."/>
            <person name="Pupilli F."/>
            <person name="Ortiz J.P.A."/>
            <person name="Leblanc O."/>
        </authorList>
    </citation>
    <scope>NUCLEOTIDE SEQUENCE [LARGE SCALE GENOMIC DNA]</scope>
    <source>
        <strain evidence="2">R1</strain>
        <tissue evidence="2">Leaf</tissue>
    </source>
</reference>
<dbReference type="PANTHER" id="PTHR33710">
    <property type="entry name" value="BNAC02G09200D PROTEIN"/>
    <property type="match status" value="1"/>
</dbReference>
<evidence type="ECO:0000313" key="3">
    <source>
        <dbReference type="Proteomes" id="UP001341281"/>
    </source>
</evidence>
<dbReference type="Proteomes" id="UP001341281">
    <property type="component" value="Chromosome 03"/>
</dbReference>
<dbReference type="PANTHER" id="PTHR33710:SF48">
    <property type="entry name" value="OS02G0307075 PROTEIN"/>
    <property type="match status" value="1"/>
</dbReference>
<dbReference type="SUPFAM" id="SSF56219">
    <property type="entry name" value="DNase I-like"/>
    <property type="match status" value="1"/>
</dbReference>
<dbReference type="InterPro" id="IPR005135">
    <property type="entry name" value="Endo/exonuclease/phosphatase"/>
</dbReference>
<dbReference type="EMBL" id="CP144747">
    <property type="protein sequence ID" value="WVZ63223.1"/>
    <property type="molecule type" value="Genomic_DNA"/>
</dbReference>
<dbReference type="GO" id="GO:0003824">
    <property type="term" value="F:catalytic activity"/>
    <property type="evidence" value="ECO:0007669"/>
    <property type="project" value="InterPro"/>
</dbReference>
<gene>
    <name evidence="2" type="ORF">U9M48_012868</name>
</gene>
<protein>
    <recommendedName>
        <fullName evidence="1">Endonuclease/exonuclease/phosphatase domain-containing protein</fullName>
    </recommendedName>
</protein>
<evidence type="ECO:0000313" key="2">
    <source>
        <dbReference type="EMBL" id="WVZ63223.1"/>
    </source>
</evidence>
<proteinExistence type="predicted"/>
<dbReference type="Pfam" id="PF03372">
    <property type="entry name" value="Exo_endo_phos"/>
    <property type="match status" value="1"/>
</dbReference>
<name>A0AAQ3WJ27_PASNO</name>
<accession>A0AAQ3WJ27</accession>
<dbReference type="InterPro" id="IPR036691">
    <property type="entry name" value="Endo/exonu/phosph_ase_sf"/>
</dbReference>
<keyword evidence="3" id="KW-1185">Reference proteome</keyword>
<feature type="domain" description="Endonuclease/exonuclease/phosphatase" evidence="1">
    <location>
        <begin position="82"/>
        <end position="201"/>
    </location>
</feature>
<evidence type="ECO:0000259" key="1">
    <source>
        <dbReference type="Pfam" id="PF03372"/>
    </source>
</evidence>
<organism evidence="2 3">
    <name type="scientific">Paspalum notatum var. saurae</name>
    <dbReference type="NCBI Taxonomy" id="547442"/>
    <lineage>
        <taxon>Eukaryota</taxon>
        <taxon>Viridiplantae</taxon>
        <taxon>Streptophyta</taxon>
        <taxon>Embryophyta</taxon>
        <taxon>Tracheophyta</taxon>
        <taxon>Spermatophyta</taxon>
        <taxon>Magnoliopsida</taxon>
        <taxon>Liliopsida</taxon>
        <taxon>Poales</taxon>
        <taxon>Poaceae</taxon>
        <taxon>PACMAD clade</taxon>
        <taxon>Panicoideae</taxon>
        <taxon>Andropogonodae</taxon>
        <taxon>Paspaleae</taxon>
        <taxon>Paspalinae</taxon>
        <taxon>Paspalum</taxon>
    </lineage>
</organism>
<dbReference type="Gene3D" id="3.60.10.10">
    <property type="entry name" value="Endonuclease/exonuclease/phosphatase"/>
    <property type="match status" value="1"/>
</dbReference>